<dbReference type="EMBL" id="VSRR010035696">
    <property type="protein sequence ID" value="MPC72931.1"/>
    <property type="molecule type" value="Genomic_DNA"/>
</dbReference>
<proteinExistence type="predicted"/>
<comment type="caution">
    <text evidence="1">The sequence shown here is derived from an EMBL/GenBank/DDBJ whole genome shotgun (WGS) entry which is preliminary data.</text>
</comment>
<sequence length="72" mass="7601">MSAAAGASWLAGCTALTRYQSSIQHQLLSLQLLSQHCAASIHTCHVCGHKTCSTGAITHTMHKVEVKGSLEP</sequence>
<accession>A0A5B7HJA0</accession>
<protein>
    <submittedName>
        <fullName evidence="1">Uncharacterized protein</fullName>
    </submittedName>
</protein>
<name>A0A5B7HJA0_PORTR</name>
<gene>
    <name evidence="1" type="ORF">E2C01_067245</name>
</gene>
<evidence type="ECO:0000313" key="1">
    <source>
        <dbReference type="EMBL" id="MPC72931.1"/>
    </source>
</evidence>
<evidence type="ECO:0000313" key="2">
    <source>
        <dbReference type="Proteomes" id="UP000324222"/>
    </source>
</evidence>
<reference evidence="1 2" key="1">
    <citation type="submission" date="2019-05" db="EMBL/GenBank/DDBJ databases">
        <title>Another draft genome of Portunus trituberculatus and its Hox gene families provides insights of decapod evolution.</title>
        <authorList>
            <person name="Jeong J.-H."/>
            <person name="Song I."/>
            <person name="Kim S."/>
            <person name="Choi T."/>
            <person name="Kim D."/>
            <person name="Ryu S."/>
            <person name="Kim W."/>
        </authorList>
    </citation>
    <scope>NUCLEOTIDE SEQUENCE [LARGE SCALE GENOMIC DNA]</scope>
    <source>
        <tissue evidence="1">Muscle</tissue>
    </source>
</reference>
<keyword evidence="2" id="KW-1185">Reference proteome</keyword>
<dbReference type="AlphaFoldDB" id="A0A5B7HJA0"/>
<dbReference type="Proteomes" id="UP000324222">
    <property type="component" value="Unassembled WGS sequence"/>
</dbReference>
<organism evidence="1 2">
    <name type="scientific">Portunus trituberculatus</name>
    <name type="common">Swimming crab</name>
    <name type="synonym">Neptunus trituberculatus</name>
    <dbReference type="NCBI Taxonomy" id="210409"/>
    <lineage>
        <taxon>Eukaryota</taxon>
        <taxon>Metazoa</taxon>
        <taxon>Ecdysozoa</taxon>
        <taxon>Arthropoda</taxon>
        <taxon>Crustacea</taxon>
        <taxon>Multicrustacea</taxon>
        <taxon>Malacostraca</taxon>
        <taxon>Eumalacostraca</taxon>
        <taxon>Eucarida</taxon>
        <taxon>Decapoda</taxon>
        <taxon>Pleocyemata</taxon>
        <taxon>Brachyura</taxon>
        <taxon>Eubrachyura</taxon>
        <taxon>Portunoidea</taxon>
        <taxon>Portunidae</taxon>
        <taxon>Portuninae</taxon>
        <taxon>Portunus</taxon>
    </lineage>
</organism>